<feature type="transmembrane region" description="Helical" evidence="6">
    <location>
        <begin position="47"/>
        <end position="68"/>
    </location>
</feature>
<dbReference type="Proteomes" id="UP000249363">
    <property type="component" value="Unassembled WGS sequence"/>
</dbReference>
<dbReference type="EMBL" id="MIKG01000031">
    <property type="protein sequence ID" value="RAO74224.1"/>
    <property type="molecule type" value="Genomic_DNA"/>
</dbReference>
<keyword evidence="2 6" id="KW-0812">Transmembrane</keyword>
<dbReference type="OrthoDB" id="10017208at2759"/>
<evidence type="ECO:0000313" key="9">
    <source>
        <dbReference type="Proteomes" id="UP000249363"/>
    </source>
</evidence>
<protein>
    <recommendedName>
        <fullName evidence="7">Rhodopsin domain-containing protein</fullName>
    </recommendedName>
</protein>
<dbReference type="PANTHER" id="PTHR33048:SF161">
    <property type="entry name" value="INTEGRAL MEMBRANE PROTEIN"/>
    <property type="match status" value="1"/>
</dbReference>
<evidence type="ECO:0000313" key="8">
    <source>
        <dbReference type="EMBL" id="RAO74224.1"/>
    </source>
</evidence>
<feature type="transmembrane region" description="Helical" evidence="6">
    <location>
        <begin position="88"/>
        <end position="107"/>
    </location>
</feature>
<keyword evidence="3 6" id="KW-1133">Transmembrane helix</keyword>
<dbReference type="AlphaFoldDB" id="A0A364LEH6"/>
<feature type="transmembrane region" description="Helical" evidence="6">
    <location>
        <begin position="170"/>
        <end position="194"/>
    </location>
</feature>
<sequence length="230" mass="25243">MGDYGLKAKPGRDIVIVIIVFAIISVISVILRIYSRRILNISLAFDDYLIVVAMVFVLANAILVITTVTRGGVGFHMISQVPIADVKFVLKAIIPMQALYGIGLALVKTSMMGLYWRLFGSKTSFRTAVYIVGAIVWGWGLSIVLEVFLLCTPFEFNWNQAVAGHCANRNAAFVAAGVLNLMTDLLVLSLPVTHIWRLQLRTGQKIGLILVFSLGLFISAISMIRVRSAI</sequence>
<proteinExistence type="inferred from homology"/>
<evidence type="ECO:0000256" key="2">
    <source>
        <dbReference type="ARBA" id="ARBA00022692"/>
    </source>
</evidence>
<gene>
    <name evidence="8" type="ORF">BHQ10_010236</name>
</gene>
<evidence type="ECO:0000259" key="7">
    <source>
        <dbReference type="Pfam" id="PF20684"/>
    </source>
</evidence>
<evidence type="ECO:0000256" key="4">
    <source>
        <dbReference type="ARBA" id="ARBA00023136"/>
    </source>
</evidence>
<comment type="caution">
    <text evidence="8">The sequence shown here is derived from an EMBL/GenBank/DDBJ whole genome shotgun (WGS) entry which is preliminary data.</text>
</comment>
<dbReference type="InterPro" id="IPR052337">
    <property type="entry name" value="SAT4-like"/>
</dbReference>
<organism evidence="8 9">
    <name type="scientific">Talaromyces amestolkiae</name>
    <dbReference type="NCBI Taxonomy" id="1196081"/>
    <lineage>
        <taxon>Eukaryota</taxon>
        <taxon>Fungi</taxon>
        <taxon>Dikarya</taxon>
        <taxon>Ascomycota</taxon>
        <taxon>Pezizomycotina</taxon>
        <taxon>Eurotiomycetes</taxon>
        <taxon>Eurotiomycetidae</taxon>
        <taxon>Eurotiales</taxon>
        <taxon>Trichocomaceae</taxon>
        <taxon>Talaromyces</taxon>
        <taxon>Talaromyces sect. Talaromyces</taxon>
    </lineage>
</organism>
<comment type="subcellular location">
    <subcellularLocation>
        <location evidence="1">Membrane</location>
        <topology evidence="1">Multi-pass membrane protein</topology>
    </subcellularLocation>
</comment>
<evidence type="ECO:0000256" key="5">
    <source>
        <dbReference type="ARBA" id="ARBA00038359"/>
    </source>
</evidence>
<evidence type="ECO:0000256" key="3">
    <source>
        <dbReference type="ARBA" id="ARBA00022989"/>
    </source>
</evidence>
<dbReference type="GO" id="GO:0016020">
    <property type="term" value="C:membrane"/>
    <property type="evidence" value="ECO:0007669"/>
    <property type="project" value="UniProtKB-SubCell"/>
</dbReference>
<evidence type="ECO:0000256" key="6">
    <source>
        <dbReference type="SAM" id="Phobius"/>
    </source>
</evidence>
<dbReference type="PANTHER" id="PTHR33048">
    <property type="entry name" value="PTH11-LIKE INTEGRAL MEMBRANE PROTEIN (AFU_ORTHOLOGUE AFUA_5G11245)"/>
    <property type="match status" value="1"/>
</dbReference>
<keyword evidence="4 6" id="KW-0472">Membrane</keyword>
<comment type="similarity">
    <text evidence="5">Belongs to the SAT4 family.</text>
</comment>
<dbReference type="RefSeq" id="XP_040738738.1">
    <property type="nucleotide sequence ID" value="XM_040872844.1"/>
</dbReference>
<feature type="transmembrane region" description="Helical" evidence="6">
    <location>
        <begin position="14"/>
        <end position="35"/>
    </location>
</feature>
<feature type="transmembrane region" description="Helical" evidence="6">
    <location>
        <begin position="128"/>
        <end position="150"/>
    </location>
</feature>
<dbReference type="GeneID" id="63799450"/>
<feature type="transmembrane region" description="Helical" evidence="6">
    <location>
        <begin position="206"/>
        <end position="224"/>
    </location>
</feature>
<accession>A0A364LEH6</accession>
<feature type="domain" description="Rhodopsin" evidence="7">
    <location>
        <begin position="31"/>
        <end position="228"/>
    </location>
</feature>
<dbReference type="Pfam" id="PF20684">
    <property type="entry name" value="Fung_rhodopsin"/>
    <property type="match status" value="1"/>
</dbReference>
<dbReference type="InterPro" id="IPR049326">
    <property type="entry name" value="Rhodopsin_dom_fungi"/>
</dbReference>
<name>A0A364LEH6_TALAM</name>
<keyword evidence="9" id="KW-1185">Reference proteome</keyword>
<evidence type="ECO:0000256" key="1">
    <source>
        <dbReference type="ARBA" id="ARBA00004141"/>
    </source>
</evidence>
<reference evidence="8 9" key="1">
    <citation type="journal article" date="2017" name="Biotechnol. Biofuels">
        <title>Differential beta-glucosidase expression as a function of carbon source availability in Talaromyces amestolkiae: a genomic and proteomic approach.</title>
        <authorList>
            <person name="de Eugenio L.I."/>
            <person name="Mendez-Liter J.A."/>
            <person name="Nieto-Dominguez M."/>
            <person name="Alonso L."/>
            <person name="Gil-Munoz J."/>
            <person name="Barriuso J."/>
            <person name="Prieto A."/>
            <person name="Martinez M.J."/>
        </authorList>
    </citation>
    <scope>NUCLEOTIDE SEQUENCE [LARGE SCALE GENOMIC DNA]</scope>
    <source>
        <strain evidence="8 9">CIB</strain>
    </source>
</reference>